<dbReference type="CDD" id="cd01991">
    <property type="entry name" value="Asn_synthase_B_C"/>
    <property type="match status" value="1"/>
</dbReference>
<dbReference type="GO" id="GO:0004066">
    <property type="term" value="F:asparagine synthase (glutamine-hydrolyzing) activity"/>
    <property type="evidence" value="ECO:0007669"/>
    <property type="project" value="UniProtKB-EC"/>
</dbReference>
<dbReference type="PIRSF" id="PIRSF001589">
    <property type="entry name" value="Asn_synthetase_glu-h"/>
    <property type="match status" value="1"/>
</dbReference>
<feature type="domain" description="Glutamine amidotransferase type-2" evidence="12">
    <location>
        <begin position="2"/>
        <end position="233"/>
    </location>
</feature>
<dbReference type="GO" id="GO:0006529">
    <property type="term" value="P:asparagine biosynthetic process"/>
    <property type="evidence" value="ECO:0007669"/>
    <property type="project" value="UniProtKB-KW"/>
</dbReference>
<evidence type="ECO:0000256" key="5">
    <source>
        <dbReference type="ARBA" id="ARBA00022840"/>
    </source>
</evidence>
<evidence type="ECO:0000256" key="10">
    <source>
        <dbReference type="PIRSR" id="PIRSR001589-2"/>
    </source>
</evidence>
<evidence type="ECO:0000256" key="3">
    <source>
        <dbReference type="ARBA" id="ARBA00012737"/>
    </source>
</evidence>
<feature type="active site" description="For GATase activity" evidence="9">
    <location>
        <position position="2"/>
    </location>
</feature>
<dbReference type="InterPro" id="IPR014729">
    <property type="entry name" value="Rossmann-like_a/b/a_fold"/>
</dbReference>
<name>A0A3R6DNT1_9FIRM</name>
<dbReference type="Gene3D" id="3.60.20.10">
    <property type="entry name" value="Glutamine Phosphoribosylpyrophosphate, subunit 1, domain 1"/>
    <property type="match status" value="1"/>
</dbReference>
<dbReference type="PROSITE" id="PS51278">
    <property type="entry name" value="GATASE_TYPE_2"/>
    <property type="match status" value="1"/>
</dbReference>
<dbReference type="GO" id="GO:0005524">
    <property type="term" value="F:ATP binding"/>
    <property type="evidence" value="ECO:0007669"/>
    <property type="project" value="UniProtKB-KW"/>
</dbReference>
<organism evidence="13 14">
    <name type="scientific">Roseburia inulinivorans</name>
    <dbReference type="NCBI Taxonomy" id="360807"/>
    <lineage>
        <taxon>Bacteria</taxon>
        <taxon>Bacillati</taxon>
        <taxon>Bacillota</taxon>
        <taxon>Clostridia</taxon>
        <taxon>Lachnospirales</taxon>
        <taxon>Lachnospiraceae</taxon>
        <taxon>Roseburia</taxon>
    </lineage>
</organism>
<evidence type="ECO:0000256" key="4">
    <source>
        <dbReference type="ARBA" id="ARBA00022741"/>
    </source>
</evidence>
<evidence type="ECO:0000256" key="8">
    <source>
        <dbReference type="ARBA" id="ARBA00048741"/>
    </source>
</evidence>
<feature type="site" description="Important for beta-aspartyl-AMP intermediate formation" evidence="11">
    <location>
        <position position="391"/>
    </location>
</feature>
<dbReference type="SUPFAM" id="SSF56235">
    <property type="entry name" value="N-terminal nucleophile aminohydrolases (Ntn hydrolases)"/>
    <property type="match status" value="1"/>
</dbReference>
<dbReference type="InterPro" id="IPR033738">
    <property type="entry name" value="AsnB_N"/>
</dbReference>
<dbReference type="NCBIfam" id="TIGR01536">
    <property type="entry name" value="asn_synth_AEB"/>
    <property type="match status" value="1"/>
</dbReference>
<evidence type="ECO:0000256" key="6">
    <source>
        <dbReference type="ARBA" id="ARBA00022888"/>
    </source>
</evidence>
<feature type="binding site" evidence="10">
    <location>
        <position position="314"/>
    </location>
    <ligand>
        <name>ATP</name>
        <dbReference type="ChEBI" id="CHEBI:30616"/>
    </ligand>
</feature>
<evidence type="ECO:0000313" key="14">
    <source>
        <dbReference type="Proteomes" id="UP000283701"/>
    </source>
</evidence>
<accession>A0A3R6DNT1</accession>
<evidence type="ECO:0000259" key="12">
    <source>
        <dbReference type="PROSITE" id="PS51278"/>
    </source>
</evidence>
<feature type="binding site" evidence="10">
    <location>
        <position position="120"/>
    </location>
    <ligand>
        <name>L-glutamine</name>
        <dbReference type="ChEBI" id="CHEBI:58359"/>
    </ligand>
</feature>
<dbReference type="EC" id="6.3.5.4" evidence="3"/>
<dbReference type="EMBL" id="QRHP01000012">
    <property type="protein sequence ID" value="RHF83256.1"/>
    <property type="molecule type" value="Genomic_DNA"/>
</dbReference>
<proteinExistence type="inferred from homology"/>
<dbReference type="CDD" id="cd00712">
    <property type="entry name" value="AsnB"/>
    <property type="match status" value="1"/>
</dbReference>
<feature type="binding site" evidence="10">
    <location>
        <begin position="389"/>
        <end position="390"/>
    </location>
    <ligand>
        <name>ATP</name>
        <dbReference type="ChEBI" id="CHEBI:30616"/>
    </ligand>
</feature>
<dbReference type="Pfam" id="PF13537">
    <property type="entry name" value="GATase_7"/>
    <property type="match status" value="1"/>
</dbReference>
<evidence type="ECO:0000256" key="9">
    <source>
        <dbReference type="PIRSR" id="PIRSR001589-1"/>
    </source>
</evidence>
<evidence type="ECO:0000256" key="1">
    <source>
        <dbReference type="ARBA" id="ARBA00005187"/>
    </source>
</evidence>
<comment type="catalytic activity">
    <reaction evidence="8">
        <text>L-aspartate + L-glutamine + ATP + H2O = L-asparagine + L-glutamate + AMP + diphosphate + H(+)</text>
        <dbReference type="Rhea" id="RHEA:12228"/>
        <dbReference type="ChEBI" id="CHEBI:15377"/>
        <dbReference type="ChEBI" id="CHEBI:15378"/>
        <dbReference type="ChEBI" id="CHEBI:29985"/>
        <dbReference type="ChEBI" id="CHEBI:29991"/>
        <dbReference type="ChEBI" id="CHEBI:30616"/>
        <dbReference type="ChEBI" id="CHEBI:33019"/>
        <dbReference type="ChEBI" id="CHEBI:58048"/>
        <dbReference type="ChEBI" id="CHEBI:58359"/>
        <dbReference type="ChEBI" id="CHEBI:456215"/>
        <dbReference type="EC" id="6.3.5.4"/>
    </reaction>
</comment>
<evidence type="ECO:0000256" key="2">
    <source>
        <dbReference type="ARBA" id="ARBA00005752"/>
    </source>
</evidence>
<comment type="pathway">
    <text evidence="1">Amino-acid biosynthesis; L-asparagine biosynthesis; L-asparagine from L-aspartate (L-Gln route): step 1/1.</text>
</comment>
<dbReference type="Proteomes" id="UP000283701">
    <property type="component" value="Unassembled WGS sequence"/>
</dbReference>
<dbReference type="AlphaFoldDB" id="A0A3R6DNT1"/>
<comment type="caution">
    <text evidence="13">The sequence shown here is derived from an EMBL/GenBank/DDBJ whole genome shotgun (WGS) entry which is preliminary data.</text>
</comment>
<evidence type="ECO:0000256" key="11">
    <source>
        <dbReference type="PIRSR" id="PIRSR001589-3"/>
    </source>
</evidence>
<keyword evidence="6 9" id="KW-0061">Asparagine biosynthesis</keyword>
<dbReference type="Pfam" id="PF00733">
    <property type="entry name" value="Asn_synthase"/>
    <property type="match status" value="1"/>
</dbReference>
<dbReference type="PANTHER" id="PTHR43284:SF1">
    <property type="entry name" value="ASPARAGINE SYNTHETASE"/>
    <property type="match status" value="1"/>
</dbReference>
<gene>
    <name evidence="13" type="primary">asnB</name>
    <name evidence="13" type="ORF">DW654_10970</name>
</gene>
<keyword evidence="4 10" id="KW-0547">Nucleotide-binding</keyword>
<keyword evidence="5 10" id="KW-0067">ATP-binding</keyword>
<dbReference type="Gene3D" id="3.40.50.620">
    <property type="entry name" value="HUPs"/>
    <property type="match status" value="1"/>
</dbReference>
<keyword evidence="9" id="KW-0028">Amino-acid biosynthesis</keyword>
<keyword evidence="13" id="KW-0436">Ligase</keyword>
<sequence length="639" mass="74489">MCGIAGFLNRRGKKEYCSDEITAMIEMQTHRGPDDYGLLGINISNERSYNLEKNAKYGDPMDGMFGFDRLSILDLSMNGHQPMKSSDGKVFVLFNGEIYNAFDYRRELEFDGIKFNGTSDTEILLYLYLKYGIDKLPDMLNGMFGICICDLRKHMIYLLRDRVGIKPLYYTTTGDRFAFASEIKSFLELKDFKRELNIDAFSENITFFKPLNNILLKNVRQVEPGQLLAINFMDFHMTKTIYWDVNKYERPEHTKHSKEFYKDAMQEKLWECVKRQKLCDTKIGCQLSGGVDSSVVTYIASKTGNDSLKDSISVVFDGNEIGYSEEKFVDYVSEKTNVSAHKTIINSDFFLKNYEKTLWQADTVVGRPNSVGLLLLTKEAKKYVTVLLSGEGADELLGGYAMFTQAKEVEEKLKTNKTIWIETVRNQPEQIHSFEEYAVISQQKTNTQLCNLLLQGYDQRAFIDERIQKFENLKGTNFDRQIKYAIKTYLPELLMCQDKMSMANSIENRVPLLDNEFIDFAFSIPEQYLITKRNNEYVGKALLKDICADMFGEHFAYRRKMGFGLPYYRYFQDKRFRDYFYEIILPGTHKRGIIDTNVLKGWYEHLKEKPWGETELFWKACGLEAWCQMFIDRRDIIKI</sequence>
<keyword evidence="7 9" id="KW-0315">Glutamine amidotransferase</keyword>
<dbReference type="InterPro" id="IPR029055">
    <property type="entry name" value="Ntn_hydrolases_N"/>
</dbReference>
<dbReference type="InterPro" id="IPR001962">
    <property type="entry name" value="Asn_synthase"/>
</dbReference>
<dbReference type="InterPro" id="IPR006426">
    <property type="entry name" value="Asn_synth_AEB"/>
</dbReference>
<protein>
    <recommendedName>
        <fullName evidence="3">asparagine synthase (glutamine-hydrolyzing)</fullName>
        <ecNumber evidence="3">6.3.5.4</ecNumber>
    </recommendedName>
</protein>
<comment type="similarity">
    <text evidence="2">Belongs to the asparagine synthetase family.</text>
</comment>
<evidence type="ECO:0000313" key="13">
    <source>
        <dbReference type="EMBL" id="RHF83256.1"/>
    </source>
</evidence>
<evidence type="ECO:0000256" key="7">
    <source>
        <dbReference type="ARBA" id="ARBA00022962"/>
    </source>
</evidence>
<reference evidence="13 14" key="1">
    <citation type="submission" date="2018-08" db="EMBL/GenBank/DDBJ databases">
        <title>A genome reference for cultivated species of the human gut microbiota.</title>
        <authorList>
            <person name="Zou Y."/>
            <person name="Xue W."/>
            <person name="Luo G."/>
        </authorList>
    </citation>
    <scope>NUCLEOTIDE SEQUENCE [LARGE SCALE GENOMIC DNA]</scope>
    <source>
        <strain evidence="13 14">AM23-23AC</strain>
    </source>
</reference>
<dbReference type="RefSeq" id="WP_118203474.1">
    <property type="nucleotide sequence ID" value="NZ_QRHP01000012.1"/>
</dbReference>
<dbReference type="InterPro" id="IPR051786">
    <property type="entry name" value="ASN_synthetase/amidase"/>
</dbReference>
<dbReference type="InterPro" id="IPR017932">
    <property type="entry name" value="GATase_2_dom"/>
</dbReference>
<dbReference type="PANTHER" id="PTHR43284">
    <property type="entry name" value="ASPARAGINE SYNTHETASE (GLUTAMINE-HYDROLYZING)"/>
    <property type="match status" value="1"/>
</dbReference>
<dbReference type="SUPFAM" id="SSF52402">
    <property type="entry name" value="Adenine nucleotide alpha hydrolases-like"/>
    <property type="match status" value="1"/>
</dbReference>